<dbReference type="InParanoid" id="A0A2P5I268"/>
<dbReference type="STRING" id="158607.A0A2P5I268"/>
<organism evidence="9 10">
    <name type="scientific">Diaporthe helianthi</name>
    <dbReference type="NCBI Taxonomy" id="158607"/>
    <lineage>
        <taxon>Eukaryota</taxon>
        <taxon>Fungi</taxon>
        <taxon>Dikarya</taxon>
        <taxon>Ascomycota</taxon>
        <taxon>Pezizomycotina</taxon>
        <taxon>Sordariomycetes</taxon>
        <taxon>Sordariomycetidae</taxon>
        <taxon>Diaporthales</taxon>
        <taxon>Diaporthaceae</taxon>
        <taxon>Diaporthe</taxon>
    </lineage>
</organism>
<keyword evidence="3" id="KW-0805">Transcription regulation</keyword>
<comment type="subcellular location">
    <subcellularLocation>
        <location evidence="1">Nucleus</location>
    </subcellularLocation>
</comment>
<comment type="caution">
    <text evidence="9">The sequence shown here is derived from an EMBL/GenBank/DDBJ whole genome shotgun (WGS) entry which is preliminary data.</text>
</comment>
<dbReference type="Pfam" id="PF11951">
    <property type="entry name" value="Fungal_trans_2"/>
    <property type="match status" value="1"/>
</dbReference>
<evidence type="ECO:0000256" key="7">
    <source>
        <dbReference type="SAM" id="MobiDB-lite"/>
    </source>
</evidence>
<feature type="compositionally biased region" description="Polar residues" evidence="7">
    <location>
        <begin position="27"/>
        <end position="36"/>
    </location>
</feature>
<dbReference type="AlphaFoldDB" id="A0A2P5I268"/>
<feature type="compositionally biased region" description="Polar residues" evidence="7">
    <location>
        <begin position="116"/>
        <end position="139"/>
    </location>
</feature>
<dbReference type="InterPro" id="IPR001138">
    <property type="entry name" value="Zn2Cys6_DnaBD"/>
</dbReference>
<evidence type="ECO:0000256" key="2">
    <source>
        <dbReference type="ARBA" id="ARBA00022833"/>
    </source>
</evidence>
<keyword evidence="6" id="KW-0539">Nucleus</keyword>
<dbReference type="PANTHER" id="PTHR37534:SF3">
    <property type="entry name" value="ZN(II)2CYS6 TRANSCRIPTION FACTOR (EUROFUNG)"/>
    <property type="match status" value="1"/>
</dbReference>
<evidence type="ECO:0000259" key="8">
    <source>
        <dbReference type="Pfam" id="PF00172"/>
    </source>
</evidence>
<evidence type="ECO:0000256" key="5">
    <source>
        <dbReference type="ARBA" id="ARBA00023163"/>
    </source>
</evidence>
<dbReference type="CDD" id="cd00067">
    <property type="entry name" value="GAL4"/>
    <property type="match status" value="1"/>
</dbReference>
<dbReference type="GO" id="GO:0000981">
    <property type="term" value="F:DNA-binding transcription factor activity, RNA polymerase II-specific"/>
    <property type="evidence" value="ECO:0007669"/>
    <property type="project" value="InterPro"/>
</dbReference>
<evidence type="ECO:0000256" key="3">
    <source>
        <dbReference type="ARBA" id="ARBA00023015"/>
    </source>
</evidence>
<protein>
    <recommendedName>
        <fullName evidence="8">Zn(2)-C6 fungal-type domain-containing protein</fullName>
    </recommendedName>
</protein>
<keyword evidence="4" id="KW-0238">DNA-binding</keyword>
<dbReference type="PANTHER" id="PTHR37534">
    <property type="entry name" value="TRANSCRIPTIONAL ACTIVATOR PROTEIN UGA3"/>
    <property type="match status" value="1"/>
</dbReference>
<dbReference type="GO" id="GO:0008270">
    <property type="term" value="F:zinc ion binding"/>
    <property type="evidence" value="ECO:0007669"/>
    <property type="project" value="InterPro"/>
</dbReference>
<keyword evidence="2" id="KW-0862">Zinc</keyword>
<proteinExistence type="predicted"/>
<dbReference type="Pfam" id="PF00172">
    <property type="entry name" value="Zn_clus"/>
    <property type="match status" value="1"/>
</dbReference>
<dbReference type="EMBL" id="MAVT02000350">
    <property type="protein sequence ID" value="POS76606.1"/>
    <property type="molecule type" value="Genomic_DNA"/>
</dbReference>
<evidence type="ECO:0000256" key="4">
    <source>
        <dbReference type="ARBA" id="ARBA00023125"/>
    </source>
</evidence>
<evidence type="ECO:0000313" key="9">
    <source>
        <dbReference type="EMBL" id="POS76606.1"/>
    </source>
</evidence>
<dbReference type="InterPro" id="IPR021858">
    <property type="entry name" value="Fun_TF"/>
</dbReference>
<dbReference type="Proteomes" id="UP000094444">
    <property type="component" value="Unassembled WGS sequence"/>
</dbReference>
<evidence type="ECO:0000313" key="10">
    <source>
        <dbReference type="Proteomes" id="UP000094444"/>
    </source>
</evidence>
<dbReference type="SUPFAM" id="SSF57701">
    <property type="entry name" value="Zn2/Cys6 DNA-binding domain"/>
    <property type="match status" value="1"/>
</dbReference>
<name>A0A2P5I268_DIAHE</name>
<feature type="compositionally biased region" description="Basic and acidic residues" evidence="7">
    <location>
        <begin position="37"/>
        <end position="64"/>
    </location>
</feature>
<dbReference type="GO" id="GO:0005634">
    <property type="term" value="C:nucleus"/>
    <property type="evidence" value="ECO:0007669"/>
    <property type="project" value="UniProtKB-SubCell"/>
</dbReference>
<dbReference type="InterPro" id="IPR036864">
    <property type="entry name" value="Zn2-C6_fun-type_DNA-bd_sf"/>
</dbReference>
<feature type="region of interest" description="Disordered" evidence="7">
    <location>
        <begin position="1"/>
        <end position="165"/>
    </location>
</feature>
<dbReference type="GO" id="GO:0045944">
    <property type="term" value="P:positive regulation of transcription by RNA polymerase II"/>
    <property type="evidence" value="ECO:0007669"/>
    <property type="project" value="TreeGrafter"/>
</dbReference>
<keyword evidence="10" id="KW-1185">Reference proteome</keyword>
<sequence length="672" mass="74252">MRKTTTSREAASRGGFWSKGFPLEPRSLSSATSQSGGEEKDPQASWKRVENGDRLRHKKCDETRPICAPCSKSSRECLYPSVDTTNSSTSPNERPEPAQRRRPATTQSDRPDLPSEQISEQIATGTTQDGSPGSVQAVNSPHGVPGPAYDASPESSHVRLEAPGNGPILNVAQEVGPQVAFDDHQHIQTIYNTPDTILSEYLTTDLASTRWLDLLATDAAQADKAFSLPPTRYPSPALGEVSFEQHASQPDLQSLDAAVSQAQVQTGLGGSDYSRLTQPIPDVSDVATYERRAWQLDQNITLQDHEVDLFRAFAERAALWLDVFDPFKHFSTHATRLALRNLGLMKAILALSSRHATAQTTQAVTTPGSTQLEANVPIQYYYEALHYLQQALQYTSYTRSEELLATAIIISTYEMLDDSNSNWKRHLRGVFWIQRSQEVHGASGGLRQAVWWAWLRQDLWAAFRERRACFSFYKPEKDVSELGQEDLADRAVYLLSQCVNYCAHATSPTLSVTDKMDLGEALLAALERWKSFLGPEYCPLPSRTTPAGSAPVFKPVWIHPPRFAVATQVYHFARILVTLHKPAVEAAGFQGYLKTQRVLSEAVDGICGIALELRDEGCQILSAQCLFGAGLCTQDEGKREVILGLIGRCEGRTGWPMASMIEDLKGEWAKVG</sequence>
<feature type="domain" description="Zn(2)-C6 fungal-type" evidence="8">
    <location>
        <begin position="54"/>
        <end position="80"/>
    </location>
</feature>
<dbReference type="OrthoDB" id="5319341at2759"/>
<keyword evidence="5" id="KW-0804">Transcription</keyword>
<evidence type="ECO:0000256" key="6">
    <source>
        <dbReference type="ARBA" id="ARBA00023242"/>
    </source>
</evidence>
<dbReference type="GO" id="GO:0000976">
    <property type="term" value="F:transcription cis-regulatory region binding"/>
    <property type="evidence" value="ECO:0007669"/>
    <property type="project" value="TreeGrafter"/>
</dbReference>
<gene>
    <name evidence="9" type="ORF">DHEL01_v204995</name>
</gene>
<evidence type="ECO:0000256" key="1">
    <source>
        <dbReference type="ARBA" id="ARBA00004123"/>
    </source>
</evidence>
<accession>A0A2P5I268</accession>
<reference evidence="9" key="1">
    <citation type="submission" date="2017-09" db="EMBL/GenBank/DDBJ databases">
        <title>Polyketide synthases of a Diaporthe helianthi virulent isolate.</title>
        <authorList>
            <person name="Baroncelli R."/>
        </authorList>
    </citation>
    <scope>NUCLEOTIDE SEQUENCE [LARGE SCALE GENOMIC DNA]</scope>
    <source>
        <strain evidence="9">7/96</strain>
    </source>
</reference>